<dbReference type="HOGENOM" id="CLU_067436_0_0_1"/>
<reference evidence="2" key="1">
    <citation type="submission" date="2015-04" db="UniProtKB">
        <authorList>
            <consortium name="EnsemblPlants"/>
        </authorList>
    </citation>
    <scope>IDENTIFICATION</scope>
</reference>
<protein>
    <recommendedName>
        <fullName evidence="1">KIB1-4 beta-propeller domain-containing protein</fullName>
    </recommendedName>
</protein>
<evidence type="ECO:0000313" key="3">
    <source>
        <dbReference type="Proteomes" id="UP000026962"/>
    </source>
</evidence>
<reference evidence="2" key="2">
    <citation type="submission" date="2018-05" db="EMBL/GenBank/DDBJ databases">
        <title>OpunRS2 (Oryza punctata Reference Sequence Version 2).</title>
        <authorList>
            <person name="Zhang J."/>
            <person name="Kudrna D."/>
            <person name="Lee S."/>
            <person name="Talag J."/>
            <person name="Welchert J."/>
            <person name="Wing R.A."/>
        </authorList>
    </citation>
    <scope>NUCLEOTIDE SEQUENCE [LARGE SCALE GENOMIC DNA]</scope>
</reference>
<dbReference type="PANTHER" id="PTHR33165:SF86">
    <property type="entry name" value="EXPRESSED PROTEIN"/>
    <property type="match status" value="1"/>
</dbReference>
<evidence type="ECO:0000313" key="2">
    <source>
        <dbReference type="EnsemblPlants" id="OPUNC03G33400.1"/>
    </source>
</evidence>
<feature type="domain" description="KIB1-4 beta-propeller" evidence="1">
    <location>
        <begin position="79"/>
        <end position="314"/>
    </location>
</feature>
<keyword evidence="3" id="KW-1185">Reference proteome</keyword>
<dbReference type="InterPro" id="IPR005174">
    <property type="entry name" value="KIB1-4_b-propeller"/>
</dbReference>
<dbReference type="eggNOG" id="ENOG502R3DX">
    <property type="taxonomic scope" value="Eukaryota"/>
</dbReference>
<dbReference type="STRING" id="4537.A0A0E0KJT3"/>
<dbReference type="OMA" id="PRCWIVL"/>
<dbReference type="Proteomes" id="UP000026962">
    <property type="component" value="Chromosome 3"/>
</dbReference>
<proteinExistence type="predicted"/>
<accession>A0A0E0KJT3</accession>
<dbReference type="Gramene" id="OPUNC03G33400.1">
    <property type="protein sequence ID" value="OPUNC03G33400.1"/>
    <property type="gene ID" value="OPUNC03G33400"/>
</dbReference>
<dbReference type="Pfam" id="PF03478">
    <property type="entry name" value="Beta-prop_KIB1-4"/>
    <property type="match status" value="1"/>
</dbReference>
<name>A0A0E0KJT3_ORYPU</name>
<evidence type="ECO:0000259" key="1">
    <source>
        <dbReference type="Pfam" id="PF03478"/>
    </source>
</evidence>
<organism evidence="2">
    <name type="scientific">Oryza punctata</name>
    <name type="common">Red rice</name>
    <dbReference type="NCBI Taxonomy" id="4537"/>
    <lineage>
        <taxon>Eukaryota</taxon>
        <taxon>Viridiplantae</taxon>
        <taxon>Streptophyta</taxon>
        <taxon>Embryophyta</taxon>
        <taxon>Tracheophyta</taxon>
        <taxon>Spermatophyta</taxon>
        <taxon>Magnoliopsida</taxon>
        <taxon>Liliopsida</taxon>
        <taxon>Poales</taxon>
        <taxon>Poaceae</taxon>
        <taxon>BOP clade</taxon>
        <taxon>Oryzoideae</taxon>
        <taxon>Oryzeae</taxon>
        <taxon>Oryzinae</taxon>
        <taxon>Oryza</taxon>
    </lineage>
</organism>
<dbReference type="EnsemblPlants" id="OPUNC03G33400.1">
    <property type="protein sequence ID" value="OPUNC03G33400.1"/>
    <property type="gene ID" value="OPUNC03G33400"/>
</dbReference>
<dbReference type="PANTHER" id="PTHR33165">
    <property type="entry name" value="F-BOX DOMAIN CONTAINING PROTEIN-LIKE-RELATED"/>
    <property type="match status" value="1"/>
</dbReference>
<sequence length="402" mass="44586">MAEWSTLPADLINRIASCFLDTGYLDYYMDYRAVCRGWRSATDDPKANGRDPRFRPRHWAMLDEVFQTDARLFVNTATGRFLRKDLPLLGRGRRYRLVASAPGGDLVLAEASPPHAMRVLNPFTGSVTRFAAALPSEDGVDAHVIGACPTLVLLADSSAMVYFADPDSEAFSVFEESYACNLIRLAVIGGRYAAAGEQGGSVASILLPEAIKTSLSHAVQMTDTCRSNPAFRCFVVESAGEVLLILKLHTKILQIYKMNTQGEGESLEEVKRLAGGRAIFVGVDRCLSINADKFDSIDGNRIYYQECDDGDTSAYIYMYDLESEETAKIGGAINSLNPVFLSFGDTPPFSPIQLFCSYAQQARRFRLAWEKKLQRLPDRLPADLMASISDYLMTDFEDEFND</sequence>
<dbReference type="AlphaFoldDB" id="A0A0E0KJT3"/>